<proteinExistence type="predicted"/>
<dbReference type="PANTHER" id="PTHR36712:SF1">
    <property type="entry name" value="TRANSMEMBRANE PROTEIN"/>
    <property type="match status" value="1"/>
</dbReference>
<dbReference type="EMBL" id="JBHFFA010000006">
    <property type="protein sequence ID" value="KAL2621157.1"/>
    <property type="molecule type" value="Genomic_DNA"/>
</dbReference>
<sequence>MENPLWSIQKLQRGARAAGVTLLFSCVTFFYVNLSTRAGIPRKANPYSAYPVGTDLLFDATKLYKSALNNIFEEEEWGPLEFGIMAKHFERQGKSPYSYHSMYMEHILSNGMMTSPSL</sequence>
<organism evidence="2 3">
    <name type="scientific">Riccia fluitans</name>
    <dbReference type="NCBI Taxonomy" id="41844"/>
    <lineage>
        <taxon>Eukaryota</taxon>
        <taxon>Viridiplantae</taxon>
        <taxon>Streptophyta</taxon>
        <taxon>Embryophyta</taxon>
        <taxon>Marchantiophyta</taxon>
        <taxon>Marchantiopsida</taxon>
        <taxon>Marchantiidae</taxon>
        <taxon>Marchantiales</taxon>
        <taxon>Ricciaceae</taxon>
        <taxon>Riccia</taxon>
    </lineage>
</organism>
<comment type="caution">
    <text evidence="2">The sequence shown here is derived from an EMBL/GenBank/DDBJ whole genome shotgun (WGS) entry which is preliminary data.</text>
</comment>
<keyword evidence="1" id="KW-0472">Membrane</keyword>
<accession>A0ABD1Y620</accession>
<gene>
    <name evidence="2" type="ORF">R1flu_001362</name>
</gene>
<reference evidence="2 3" key="1">
    <citation type="submission" date="2024-09" db="EMBL/GenBank/DDBJ databases">
        <title>Chromosome-scale assembly of Riccia fluitans.</title>
        <authorList>
            <person name="Paukszto L."/>
            <person name="Sawicki J."/>
            <person name="Karawczyk K."/>
            <person name="Piernik-Szablinska J."/>
            <person name="Szczecinska M."/>
            <person name="Mazdziarz M."/>
        </authorList>
    </citation>
    <scope>NUCLEOTIDE SEQUENCE [LARGE SCALE GENOMIC DNA]</scope>
    <source>
        <strain evidence="2">Rf_01</strain>
        <tissue evidence="2">Aerial parts of the thallus</tissue>
    </source>
</reference>
<evidence type="ECO:0000256" key="1">
    <source>
        <dbReference type="SAM" id="Phobius"/>
    </source>
</evidence>
<dbReference type="AlphaFoldDB" id="A0ABD1Y620"/>
<evidence type="ECO:0000313" key="2">
    <source>
        <dbReference type="EMBL" id="KAL2621157.1"/>
    </source>
</evidence>
<name>A0ABD1Y620_9MARC</name>
<feature type="transmembrane region" description="Helical" evidence="1">
    <location>
        <begin position="15"/>
        <end position="34"/>
    </location>
</feature>
<keyword evidence="3" id="KW-1185">Reference proteome</keyword>
<keyword evidence="1" id="KW-1133">Transmembrane helix</keyword>
<protein>
    <submittedName>
        <fullName evidence="2">Uncharacterized protein</fullName>
    </submittedName>
</protein>
<dbReference type="PANTHER" id="PTHR36712">
    <property type="entry name" value="TRANSMEMBRANE PROTEIN"/>
    <property type="match status" value="1"/>
</dbReference>
<keyword evidence="1" id="KW-0812">Transmembrane</keyword>
<dbReference type="Proteomes" id="UP001605036">
    <property type="component" value="Unassembled WGS sequence"/>
</dbReference>
<evidence type="ECO:0000313" key="3">
    <source>
        <dbReference type="Proteomes" id="UP001605036"/>
    </source>
</evidence>